<proteinExistence type="predicted"/>
<keyword evidence="2" id="KW-1185">Reference proteome</keyword>
<dbReference type="AlphaFoldDB" id="A0A9N9L9K7"/>
<evidence type="ECO:0000313" key="2">
    <source>
        <dbReference type="Proteomes" id="UP000696280"/>
    </source>
</evidence>
<dbReference type="EMBL" id="CAJVRL010000095">
    <property type="protein sequence ID" value="CAG8960047.1"/>
    <property type="molecule type" value="Genomic_DNA"/>
</dbReference>
<organism evidence="1 2">
    <name type="scientific">Hymenoscyphus fraxineus</name>
    <dbReference type="NCBI Taxonomy" id="746836"/>
    <lineage>
        <taxon>Eukaryota</taxon>
        <taxon>Fungi</taxon>
        <taxon>Dikarya</taxon>
        <taxon>Ascomycota</taxon>
        <taxon>Pezizomycotina</taxon>
        <taxon>Leotiomycetes</taxon>
        <taxon>Helotiales</taxon>
        <taxon>Helotiaceae</taxon>
        <taxon>Hymenoscyphus</taxon>
    </lineage>
</organism>
<protein>
    <submittedName>
        <fullName evidence="1">Uncharacterized protein</fullName>
    </submittedName>
</protein>
<name>A0A9N9L9K7_9HELO</name>
<comment type="caution">
    <text evidence="1">The sequence shown here is derived from an EMBL/GenBank/DDBJ whole genome shotgun (WGS) entry which is preliminary data.</text>
</comment>
<evidence type="ECO:0000313" key="1">
    <source>
        <dbReference type="EMBL" id="CAG8960047.1"/>
    </source>
</evidence>
<accession>A0A9N9L9K7</accession>
<reference evidence="1" key="1">
    <citation type="submission" date="2021-07" db="EMBL/GenBank/DDBJ databases">
        <authorList>
            <person name="Durling M."/>
        </authorList>
    </citation>
    <scope>NUCLEOTIDE SEQUENCE</scope>
</reference>
<dbReference type="Proteomes" id="UP000696280">
    <property type="component" value="Unassembled WGS sequence"/>
</dbReference>
<gene>
    <name evidence="1" type="ORF">HYFRA_00013235</name>
</gene>
<sequence length="118" mass="13126">MLNRLFCPDVSTPTRSKKIKRVGRVGAALSYIHSPSICLVAALQPVEVSLMYGVLYTGKTPAAAPGQRDWYQPGTVSPVREWNLELKGPAQSREKFSVPRRPNDSGWVVRCSKKKKKT</sequence>